<feature type="compositionally biased region" description="Low complexity" evidence="1">
    <location>
        <begin position="383"/>
        <end position="396"/>
    </location>
</feature>
<dbReference type="Proteomes" id="UP000826195">
    <property type="component" value="Unassembled WGS sequence"/>
</dbReference>
<proteinExistence type="predicted"/>
<organism evidence="3 4">
    <name type="scientific">Cotesia glomerata</name>
    <name type="common">Lepidopteran parasitic wasp</name>
    <name type="synonym">Apanteles glomeratus</name>
    <dbReference type="NCBI Taxonomy" id="32391"/>
    <lineage>
        <taxon>Eukaryota</taxon>
        <taxon>Metazoa</taxon>
        <taxon>Ecdysozoa</taxon>
        <taxon>Arthropoda</taxon>
        <taxon>Hexapoda</taxon>
        <taxon>Insecta</taxon>
        <taxon>Pterygota</taxon>
        <taxon>Neoptera</taxon>
        <taxon>Endopterygota</taxon>
        <taxon>Hymenoptera</taxon>
        <taxon>Apocrita</taxon>
        <taxon>Ichneumonoidea</taxon>
        <taxon>Braconidae</taxon>
        <taxon>Microgastrinae</taxon>
        <taxon>Cotesia</taxon>
    </lineage>
</organism>
<feature type="compositionally biased region" description="Low complexity" evidence="1">
    <location>
        <begin position="343"/>
        <end position="356"/>
    </location>
</feature>
<feature type="region of interest" description="Disordered" evidence="1">
    <location>
        <begin position="271"/>
        <end position="466"/>
    </location>
</feature>
<feature type="signal peptide" evidence="2">
    <location>
        <begin position="1"/>
        <end position="19"/>
    </location>
</feature>
<feature type="compositionally biased region" description="Low complexity" evidence="1">
    <location>
        <begin position="423"/>
        <end position="436"/>
    </location>
</feature>
<feature type="compositionally biased region" description="Low complexity" evidence="1">
    <location>
        <begin position="303"/>
        <end position="316"/>
    </location>
</feature>
<name>A0AAV7I7T1_COTGL</name>
<dbReference type="AlphaFoldDB" id="A0AAV7I7T1"/>
<reference evidence="3 4" key="1">
    <citation type="journal article" date="2021" name="J. Hered.">
        <title>A chromosome-level genome assembly of the parasitoid wasp, Cotesia glomerata (Hymenoptera: Braconidae).</title>
        <authorList>
            <person name="Pinto B.J."/>
            <person name="Weis J.J."/>
            <person name="Gamble T."/>
            <person name="Ode P.J."/>
            <person name="Paul R."/>
            <person name="Zaspel J.M."/>
        </authorList>
    </citation>
    <scope>NUCLEOTIDE SEQUENCE [LARGE SCALE GENOMIC DNA]</scope>
    <source>
        <strain evidence="3">CgM1</strain>
    </source>
</reference>
<gene>
    <name evidence="3" type="ORF">KQX54_012488</name>
</gene>
<sequence length="525" mass="58223">MRVTLSVTILVLSFSGSNCLLEEFLTSDDLASYAAFVNKVEANLEDNCVTNLPMVHWERKFTIMSTFNDMRKVMGEYDNVYNATTEFSLRSIFKKLDYNDVQEMKLDFELMNLIKKIDKYQTEIHNITKISDFGYYLGFERGDLIKYFQCRYKVDAKLCNGDINEMFTQFVMTIKDKIKKYASKINICDNKEISQNVLTAFFKLGMKAHIQRYILTFYEMIYSLQCVRSCVVAELGILKTQVLKDFEAYKNLMLKTMEEFAAYIKKCDAPKPAIPPSREDPKNPGGGENIQNPRNEEPPAPAAPTAAPVPKSTVPPSREDPKNPGGGENIQNPRNEEPPAPAAPTAAPVPKSTVPPSREDPKNPGGGENIQNPRNEEPPAPAAPTAAPVPKSTVPPSREDPKNPGGGENIQNPRNEEPPAPAAPTAAPVPKSTVPPSREDPKNPGGGVSIPDPSNKKPPAPAAPPAPRLKIFLIRKYPVNPYGRVNIQNPCNRKPLAPSPPFLLFCKYCVNPYGRVNIPNPCYSL</sequence>
<protein>
    <submittedName>
        <fullName evidence="3">Uncharacterized protein</fullName>
    </submittedName>
</protein>
<accession>A0AAV7I7T1</accession>
<evidence type="ECO:0000256" key="2">
    <source>
        <dbReference type="SAM" id="SignalP"/>
    </source>
</evidence>
<feature type="compositionally biased region" description="Pro residues" evidence="1">
    <location>
        <begin position="456"/>
        <end position="466"/>
    </location>
</feature>
<keyword evidence="4" id="KW-1185">Reference proteome</keyword>
<comment type="caution">
    <text evidence="3">The sequence shown here is derived from an EMBL/GenBank/DDBJ whole genome shotgun (WGS) entry which is preliminary data.</text>
</comment>
<evidence type="ECO:0000256" key="1">
    <source>
        <dbReference type="SAM" id="MobiDB-lite"/>
    </source>
</evidence>
<evidence type="ECO:0000313" key="3">
    <source>
        <dbReference type="EMBL" id="KAH0554732.1"/>
    </source>
</evidence>
<dbReference type="EMBL" id="JAHXZJ010001119">
    <property type="protein sequence ID" value="KAH0554732.1"/>
    <property type="molecule type" value="Genomic_DNA"/>
</dbReference>
<keyword evidence="2" id="KW-0732">Signal</keyword>
<feature type="chain" id="PRO_5043585976" evidence="2">
    <location>
        <begin position="20"/>
        <end position="525"/>
    </location>
</feature>
<evidence type="ECO:0000313" key="4">
    <source>
        <dbReference type="Proteomes" id="UP000826195"/>
    </source>
</evidence>